<sequence>NLVRHGKGYPNHNDLRCSSSTHFSNQTLHPFLPKKITDVLSDPYTENLYTYAPRPTCSISNTNGCNSEFLFCDLSHYDTPRCSSKIRAGKQCEGYRRGENPCYHGSCENGICKEDESYSRSKTTHAKNNITNDGNEDCYNQHPCCEPWAIEGQCQSNPSTMDEKCSASCGKCSPKAYTLSDDCSDRYSKCEAFANEGKCDDGDPWMDENCRRSCSKCNQTRTEQCKSKTKFAFSCDKASAGCHNKYPCCSYWANSGECSANKDFMECYCPVSCKKCTPKYKYGECDDYALYCSARAETECKTSYWMTENCRKSCNSCDLSKNSQQECPKKS</sequence>
<dbReference type="AlphaFoldDB" id="A0A2A2KR36"/>
<dbReference type="InterPro" id="IPR003582">
    <property type="entry name" value="ShKT_dom"/>
</dbReference>
<feature type="domain" description="ShKT" evidence="2">
    <location>
        <begin position="138"/>
        <end position="172"/>
    </location>
</feature>
<dbReference type="EMBL" id="LIAE01007886">
    <property type="protein sequence ID" value="PAV76405.1"/>
    <property type="molecule type" value="Genomic_DNA"/>
</dbReference>
<feature type="disulfide bond" evidence="1">
    <location>
        <begin position="242"/>
        <end position="276"/>
    </location>
</feature>
<evidence type="ECO:0000259" key="2">
    <source>
        <dbReference type="PROSITE" id="PS51670"/>
    </source>
</evidence>
<accession>A0A2A2KR36</accession>
<protein>
    <recommendedName>
        <fullName evidence="2">ShKT domain-containing protein</fullName>
    </recommendedName>
</protein>
<evidence type="ECO:0000313" key="3">
    <source>
        <dbReference type="EMBL" id="PAV76405.1"/>
    </source>
</evidence>
<comment type="caution">
    <text evidence="1">Lacks conserved residue(s) required for the propagation of feature annotation.</text>
</comment>
<feature type="domain" description="ShKT" evidence="2">
    <location>
        <begin position="285"/>
        <end position="317"/>
    </location>
</feature>
<feature type="non-terminal residue" evidence="3">
    <location>
        <position position="1"/>
    </location>
</feature>
<feature type="disulfide bond" evidence="1">
    <location>
        <begin position="138"/>
        <end position="172"/>
    </location>
</feature>
<keyword evidence="4" id="KW-1185">Reference proteome</keyword>
<dbReference type="SMART" id="SM00254">
    <property type="entry name" value="ShKT"/>
    <property type="match status" value="4"/>
</dbReference>
<feature type="domain" description="ShKT" evidence="2">
    <location>
        <begin position="183"/>
        <end position="217"/>
    </location>
</feature>
<dbReference type="Proteomes" id="UP000218231">
    <property type="component" value="Unassembled WGS sequence"/>
</dbReference>
<dbReference type="Pfam" id="PF01549">
    <property type="entry name" value="ShK"/>
    <property type="match status" value="4"/>
</dbReference>
<feature type="domain" description="ShKT" evidence="2">
    <location>
        <begin position="242"/>
        <end position="276"/>
    </location>
</feature>
<evidence type="ECO:0000256" key="1">
    <source>
        <dbReference type="PROSITE-ProRule" id="PRU01005"/>
    </source>
</evidence>
<feature type="disulfide bond" evidence="1">
    <location>
        <begin position="183"/>
        <end position="217"/>
    </location>
</feature>
<evidence type="ECO:0000313" key="4">
    <source>
        <dbReference type="Proteomes" id="UP000218231"/>
    </source>
</evidence>
<name>A0A2A2KR36_9BILA</name>
<organism evidence="3 4">
    <name type="scientific">Diploscapter pachys</name>
    <dbReference type="NCBI Taxonomy" id="2018661"/>
    <lineage>
        <taxon>Eukaryota</taxon>
        <taxon>Metazoa</taxon>
        <taxon>Ecdysozoa</taxon>
        <taxon>Nematoda</taxon>
        <taxon>Chromadorea</taxon>
        <taxon>Rhabditida</taxon>
        <taxon>Rhabditina</taxon>
        <taxon>Rhabditomorpha</taxon>
        <taxon>Rhabditoidea</taxon>
        <taxon>Rhabditidae</taxon>
        <taxon>Diploscapter</taxon>
    </lineage>
</organism>
<reference evidence="3 4" key="1">
    <citation type="journal article" date="2017" name="Curr. Biol.">
        <title>Genome architecture and evolution of a unichromosomal asexual nematode.</title>
        <authorList>
            <person name="Fradin H."/>
            <person name="Zegar C."/>
            <person name="Gutwein M."/>
            <person name="Lucas J."/>
            <person name="Kovtun M."/>
            <person name="Corcoran D."/>
            <person name="Baugh L.R."/>
            <person name="Kiontke K."/>
            <person name="Gunsalus K."/>
            <person name="Fitch D.H."/>
            <person name="Piano F."/>
        </authorList>
    </citation>
    <scope>NUCLEOTIDE SEQUENCE [LARGE SCALE GENOMIC DNA]</scope>
    <source>
        <strain evidence="3">PF1309</strain>
    </source>
</reference>
<gene>
    <name evidence="3" type="ORF">WR25_17719</name>
</gene>
<keyword evidence="1" id="KW-1015">Disulfide bond</keyword>
<dbReference type="PROSITE" id="PS51670">
    <property type="entry name" value="SHKT"/>
    <property type="match status" value="4"/>
</dbReference>
<feature type="non-terminal residue" evidence="3">
    <location>
        <position position="331"/>
    </location>
</feature>
<proteinExistence type="predicted"/>
<dbReference type="STRING" id="2018661.A0A2A2KR36"/>
<feature type="disulfide bond" evidence="1">
    <location>
        <begin position="292"/>
        <end position="310"/>
    </location>
</feature>
<comment type="caution">
    <text evidence="3">The sequence shown here is derived from an EMBL/GenBank/DDBJ whole genome shotgun (WGS) entry which is preliminary data.</text>
</comment>
<dbReference type="OrthoDB" id="6132182at2759"/>